<comment type="subcellular location">
    <subcellularLocation>
        <location evidence="1">Membrane</location>
        <topology evidence="1">Single-pass type I membrane protein</topology>
    </subcellularLocation>
</comment>
<dbReference type="PANTHER" id="PTHR11494:SF9">
    <property type="entry name" value="SI:DKEY-1H24.6"/>
    <property type="match status" value="1"/>
</dbReference>
<dbReference type="KEGG" id="oml:112160010"/>
<feature type="signal peptide" evidence="11">
    <location>
        <begin position="1"/>
        <end position="19"/>
    </location>
</feature>
<evidence type="ECO:0000256" key="1">
    <source>
        <dbReference type="ARBA" id="ARBA00004479"/>
    </source>
</evidence>
<evidence type="ECO:0000256" key="8">
    <source>
        <dbReference type="ARBA" id="ARBA00023319"/>
    </source>
</evidence>
<evidence type="ECO:0000256" key="6">
    <source>
        <dbReference type="ARBA" id="ARBA00023157"/>
    </source>
</evidence>
<dbReference type="OMA" id="CQHADHL"/>
<evidence type="ECO:0000256" key="11">
    <source>
        <dbReference type="SAM" id="SignalP"/>
    </source>
</evidence>
<dbReference type="GO" id="GO:0050852">
    <property type="term" value="P:T cell receptor signaling pathway"/>
    <property type="evidence" value="ECO:0007669"/>
    <property type="project" value="TreeGrafter"/>
</dbReference>
<sequence length="207" mass="23257">MTGFCWTVLILALCGTSLASQGGDIKDLKLQRVFVVCPNVTAQDVLFKLLINNVSAANVSCITENNTRKCSSLPSNASVTFQDEVASMGFELRGARAKVDAAYKCEGHQKFPPPYKLSQRESWFLVFHEEPRTAPTVPPEKDRLLWMWITVVTLLSAYSLAITITTFALWFKLNDVDSQNDYENTKPPPSRNRPKKRGLQNPTPRYV</sequence>
<evidence type="ECO:0000256" key="4">
    <source>
        <dbReference type="ARBA" id="ARBA00022989"/>
    </source>
</evidence>
<evidence type="ECO:0000256" key="7">
    <source>
        <dbReference type="ARBA" id="ARBA00023180"/>
    </source>
</evidence>
<dbReference type="Ensembl" id="ENSOMET00000006338.1">
    <property type="protein sequence ID" value="ENSOMEP00000025748.1"/>
    <property type="gene ID" value="ENSOMEG00000007170.1"/>
</dbReference>
<reference evidence="12" key="2">
    <citation type="submission" date="2025-09" db="UniProtKB">
        <authorList>
            <consortium name="Ensembl"/>
        </authorList>
    </citation>
    <scope>IDENTIFICATION</scope>
</reference>
<keyword evidence="5 10" id="KW-0472">Membrane</keyword>
<feature type="chain" id="PRO_5017338132" evidence="11">
    <location>
        <begin position="20"/>
        <end position="207"/>
    </location>
</feature>
<dbReference type="PaxDb" id="30732-ENSOMEP00000025748"/>
<dbReference type="PANTHER" id="PTHR11494">
    <property type="entry name" value="CYTOTOXIC T-LYMPHOCYTE PROTEIN"/>
    <property type="match status" value="1"/>
</dbReference>
<accession>A0A3B3D6M6</accession>
<dbReference type="Proteomes" id="UP000261560">
    <property type="component" value="Unplaced"/>
</dbReference>
<name>A0A3B3D6M6_ORYME</name>
<dbReference type="GeneID" id="112160010"/>
<evidence type="ECO:0000256" key="10">
    <source>
        <dbReference type="SAM" id="Phobius"/>
    </source>
</evidence>
<keyword evidence="7" id="KW-0325">Glycoprotein</keyword>
<protein>
    <submittedName>
        <fullName evidence="12">Uncharacterized LOC112160010</fullName>
    </submittedName>
</protein>
<evidence type="ECO:0000256" key="5">
    <source>
        <dbReference type="ARBA" id="ARBA00023136"/>
    </source>
</evidence>
<organism evidence="12 13">
    <name type="scientific">Oryzias melastigma</name>
    <name type="common">Marine medaka</name>
    <dbReference type="NCBI Taxonomy" id="30732"/>
    <lineage>
        <taxon>Eukaryota</taxon>
        <taxon>Metazoa</taxon>
        <taxon>Chordata</taxon>
        <taxon>Craniata</taxon>
        <taxon>Vertebrata</taxon>
        <taxon>Euteleostomi</taxon>
        <taxon>Actinopterygii</taxon>
        <taxon>Neopterygii</taxon>
        <taxon>Teleostei</taxon>
        <taxon>Neoteleostei</taxon>
        <taxon>Acanthomorphata</taxon>
        <taxon>Ovalentaria</taxon>
        <taxon>Atherinomorphae</taxon>
        <taxon>Beloniformes</taxon>
        <taxon>Adrianichthyidae</taxon>
        <taxon>Oryziinae</taxon>
        <taxon>Oryzias</taxon>
    </lineage>
</organism>
<keyword evidence="6" id="KW-1015">Disulfide bond</keyword>
<keyword evidence="8" id="KW-0393">Immunoglobulin domain</keyword>
<feature type="transmembrane region" description="Helical" evidence="10">
    <location>
        <begin position="145"/>
        <end position="171"/>
    </location>
</feature>
<dbReference type="GO" id="GO:0042129">
    <property type="term" value="P:regulation of T cell proliferation"/>
    <property type="evidence" value="ECO:0007669"/>
    <property type="project" value="InterPro"/>
</dbReference>
<evidence type="ECO:0000313" key="12">
    <source>
        <dbReference type="Ensembl" id="ENSOMEP00000025748.1"/>
    </source>
</evidence>
<dbReference type="AlphaFoldDB" id="A0A3B3D6M6"/>
<evidence type="ECO:0000256" key="3">
    <source>
        <dbReference type="ARBA" id="ARBA00022729"/>
    </source>
</evidence>
<keyword evidence="2 10" id="KW-0812">Transmembrane</keyword>
<evidence type="ECO:0000256" key="2">
    <source>
        <dbReference type="ARBA" id="ARBA00022692"/>
    </source>
</evidence>
<keyword evidence="4 10" id="KW-1133">Transmembrane helix</keyword>
<evidence type="ECO:0000313" key="13">
    <source>
        <dbReference type="Proteomes" id="UP000261560"/>
    </source>
</evidence>
<dbReference type="InterPro" id="IPR040216">
    <property type="entry name" value="CTLA4/CD28"/>
</dbReference>
<keyword evidence="13" id="KW-1185">Reference proteome</keyword>
<keyword evidence="3 11" id="KW-0732">Signal</keyword>
<proteinExistence type="predicted"/>
<evidence type="ECO:0000256" key="9">
    <source>
        <dbReference type="SAM" id="MobiDB-lite"/>
    </source>
</evidence>
<dbReference type="RefSeq" id="XP_024150078.1">
    <property type="nucleotide sequence ID" value="XM_024294310.2"/>
</dbReference>
<dbReference type="GO" id="GO:0009897">
    <property type="term" value="C:external side of plasma membrane"/>
    <property type="evidence" value="ECO:0007669"/>
    <property type="project" value="TreeGrafter"/>
</dbReference>
<dbReference type="GeneTree" id="ENSGT00990000203779"/>
<reference evidence="12" key="1">
    <citation type="submission" date="2025-08" db="UniProtKB">
        <authorList>
            <consortium name="Ensembl"/>
        </authorList>
    </citation>
    <scope>IDENTIFICATION</scope>
</reference>
<feature type="region of interest" description="Disordered" evidence="9">
    <location>
        <begin position="180"/>
        <end position="207"/>
    </location>
</feature>